<evidence type="ECO:0008006" key="3">
    <source>
        <dbReference type="Google" id="ProtNLM"/>
    </source>
</evidence>
<dbReference type="OrthoDB" id="9787207at2"/>
<proteinExistence type="predicted"/>
<dbReference type="Pfam" id="PF06224">
    <property type="entry name" value="AlkZ-like"/>
    <property type="match status" value="1"/>
</dbReference>
<name>A0A0U5L2D9_9GAMM</name>
<organism evidence="1 2">
    <name type="scientific">Duffyella gerundensis</name>
    <dbReference type="NCBI Taxonomy" id="1619313"/>
    <lineage>
        <taxon>Bacteria</taxon>
        <taxon>Pseudomonadati</taxon>
        <taxon>Pseudomonadota</taxon>
        <taxon>Gammaproteobacteria</taxon>
        <taxon>Enterobacterales</taxon>
        <taxon>Erwiniaceae</taxon>
        <taxon>Duffyella</taxon>
    </lineage>
</organism>
<dbReference type="AlphaFoldDB" id="A0A0U5L2D9"/>
<dbReference type="STRING" id="1619313.EM595_1294"/>
<dbReference type="PANTHER" id="PTHR30528:SF0">
    <property type="entry name" value="CYTOPLASMIC PROTEIN"/>
    <property type="match status" value="1"/>
</dbReference>
<gene>
    <name evidence="1" type="primary">ycaQ</name>
    <name evidence="1" type="ORF">EM595_1294</name>
</gene>
<dbReference type="EMBL" id="LN907827">
    <property type="protein sequence ID" value="CUU23528.1"/>
    <property type="molecule type" value="Genomic_DNA"/>
</dbReference>
<dbReference type="RefSeq" id="WP_067429228.1">
    <property type="nucleotide sequence ID" value="NZ_LN907827.1"/>
</dbReference>
<sequence>MINLSLKTARNLQLAAQGLLHPADEAATPERLLAAIRKMSLLQIDTIHVVARSPWLVLFSRIGSFPLSWLEQALRDGALFEYWAHEACFIPIEDYPLLRHRMLSPASLGWKFSADWMQTHQTEIADLLAHIEQAGPVRAADFAAPSQQKAGWWAWKPHKRHLENLFTAGELMISERRNFQRVYDLRQRVLPGWHDDRMLSETEAVEQMLRNSANSLGIFRPEWLADYYRLKKVAVREVIARWLEQGFIVACNIETLGTLYLHHVLLPLLEQQLEATHSTVLSPFDPLVWHRKRALELFDFDYRLECYTPEAKRRYGYFVLPILLRGELKARMDAKMIRKSGVLQIKNLWLEPGVPATAALCADLKGAIDHCARWQGADSVQCDNLPVALTPRWQPVWSLTA</sequence>
<dbReference type="PANTHER" id="PTHR30528">
    <property type="entry name" value="CYTOPLASMIC PROTEIN"/>
    <property type="match status" value="1"/>
</dbReference>
<dbReference type="PATRIC" id="fig|1619313.3.peg.1340"/>
<evidence type="ECO:0000313" key="1">
    <source>
        <dbReference type="EMBL" id="CUU23528.1"/>
    </source>
</evidence>
<keyword evidence="2" id="KW-1185">Reference proteome</keyword>
<accession>A0A0U5L2D9</accession>
<dbReference type="KEGG" id="ege:EM595_1294"/>
<dbReference type="InterPro" id="IPR009351">
    <property type="entry name" value="AlkZ-like"/>
</dbReference>
<dbReference type="Proteomes" id="UP000059419">
    <property type="component" value="Chromosome 1"/>
</dbReference>
<reference evidence="2" key="1">
    <citation type="submission" date="2015-11" db="EMBL/GenBank/DDBJ databases">
        <authorList>
            <person name="Blom J."/>
        </authorList>
    </citation>
    <scope>NUCLEOTIDE SEQUENCE [LARGE SCALE GENOMIC DNA]</scope>
</reference>
<protein>
    <recommendedName>
        <fullName evidence="3">Winged helix-turn-helix domain-containing protein</fullName>
    </recommendedName>
</protein>
<evidence type="ECO:0000313" key="2">
    <source>
        <dbReference type="Proteomes" id="UP000059419"/>
    </source>
</evidence>